<keyword evidence="2" id="KW-1185">Reference proteome</keyword>
<evidence type="ECO:0000313" key="2">
    <source>
        <dbReference type="Proteomes" id="UP000032352"/>
    </source>
</evidence>
<gene>
    <name evidence="1" type="ORF">SG34_004990</name>
</gene>
<organism evidence="1 2">
    <name type="scientific">Thalassomonas viridans</name>
    <dbReference type="NCBI Taxonomy" id="137584"/>
    <lineage>
        <taxon>Bacteria</taxon>
        <taxon>Pseudomonadati</taxon>
        <taxon>Pseudomonadota</taxon>
        <taxon>Gammaproteobacteria</taxon>
        <taxon>Alteromonadales</taxon>
        <taxon>Colwelliaceae</taxon>
        <taxon>Thalassomonas</taxon>
    </lineage>
</organism>
<name>A0AAF0C9Y1_9GAMM</name>
<dbReference type="RefSeq" id="WP_044838979.1">
    <property type="nucleotide sequence ID" value="NZ_CP059733.1"/>
</dbReference>
<evidence type="ECO:0000313" key="1">
    <source>
        <dbReference type="EMBL" id="WDE06283.1"/>
    </source>
</evidence>
<sequence length="144" mass="16531">MAQHVLDSVAIINSALVQNEDDPWYQYQEQERQQFSTFVTTSLSIINAYAMAQQTTNFTALSRAVTDLLVPYWDDSFGGYEILTLDDRYHAMKLGEYAAVEATRHPLEDIFIAYVCQHYYPGSIVCGYNAPLYQQKQLAFGYQF</sequence>
<dbReference type="EMBL" id="CP059733">
    <property type="protein sequence ID" value="WDE06283.1"/>
    <property type="molecule type" value="Genomic_DNA"/>
</dbReference>
<reference evidence="1 2" key="2">
    <citation type="journal article" date="2022" name="Mar. Drugs">
        <title>Bioassay-Guided Fractionation Leads to the Detection of Cholic Acid Generated by the Rare Thalassomonas sp.</title>
        <authorList>
            <person name="Pheiffer F."/>
            <person name="Schneider Y.K."/>
            <person name="Hansen E.H."/>
            <person name="Andersen J.H."/>
            <person name="Isaksson J."/>
            <person name="Busche T."/>
            <person name="R C."/>
            <person name="Kalinowski J."/>
            <person name="Zyl L.V."/>
            <person name="Trindade M."/>
        </authorList>
    </citation>
    <scope>NUCLEOTIDE SEQUENCE [LARGE SCALE GENOMIC DNA]</scope>
    <source>
        <strain evidence="1 2">XOM25</strain>
    </source>
</reference>
<proteinExistence type="predicted"/>
<dbReference type="Proteomes" id="UP000032352">
    <property type="component" value="Chromosome"/>
</dbReference>
<protein>
    <submittedName>
        <fullName evidence="1">Uncharacterized protein</fullName>
    </submittedName>
</protein>
<dbReference type="KEGG" id="tvd:SG34_004990"/>
<dbReference type="AlphaFoldDB" id="A0AAF0C9Y1"/>
<accession>A0AAF0C9Y1</accession>
<reference evidence="1 2" key="1">
    <citation type="journal article" date="2015" name="Genome Announc.">
        <title>Draft Genome Sequences of Marine Isolates of Thalassomonas viridans and Thalassomonas actiniarum.</title>
        <authorList>
            <person name="Olonade I."/>
            <person name="van Zyl L.J."/>
            <person name="Trindade M."/>
        </authorList>
    </citation>
    <scope>NUCLEOTIDE SEQUENCE [LARGE SCALE GENOMIC DNA]</scope>
    <source>
        <strain evidence="1 2">XOM25</strain>
    </source>
</reference>